<dbReference type="Gene3D" id="2.40.40.10">
    <property type="entry name" value="RlpA-like domain"/>
    <property type="match status" value="1"/>
</dbReference>
<accession>A0A286UBW9</accession>
<dbReference type="EMBL" id="NBII01000007">
    <property type="protein sequence ID" value="PAV17056.1"/>
    <property type="molecule type" value="Genomic_DNA"/>
</dbReference>
<sequence>MFRILSLVFAFFVAVLSITATPLPANGTNIEKRITHTGRGTWYNPGLGACGETDSDSDDVLAISESIYGSGGNCNQYVHIVNTANGKSAYGKTRDACESCSSVDIDMSPSLFSQIADLDTGEITVEWHFMSKSFSP</sequence>
<keyword evidence="1 2" id="KW-0732">Signal</keyword>
<dbReference type="STRING" id="2282107.A0A286UBW9"/>
<dbReference type="PANTHER" id="PTHR31836:SF28">
    <property type="entry name" value="SRCR DOMAIN-CONTAINING PROTEIN-RELATED"/>
    <property type="match status" value="1"/>
</dbReference>
<protein>
    <submittedName>
        <fullName evidence="3">Expansin family</fullName>
    </submittedName>
</protein>
<feature type="chain" id="PRO_5013877636" evidence="2">
    <location>
        <begin position="21"/>
        <end position="136"/>
    </location>
</feature>
<comment type="caution">
    <text evidence="3">The sequence shown here is derived from an EMBL/GenBank/DDBJ whole genome shotgun (WGS) entry which is preliminary data.</text>
</comment>
<evidence type="ECO:0000256" key="2">
    <source>
        <dbReference type="SAM" id="SignalP"/>
    </source>
</evidence>
<dbReference type="SUPFAM" id="SSF50685">
    <property type="entry name" value="Barwin-like endoglucanases"/>
    <property type="match status" value="1"/>
</dbReference>
<proteinExistence type="predicted"/>
<evidence type="ECO:0000313" key="3">
    <source>
        <dbReference type="EMBL" id="PAV17056.1"/>
    </source>
</evidence>
<dbReference type="InterPro" id="IPR036908">
    <property type="entry name" value="RlpA-like_sf"/>
</dbReference>
<dbReference type="Proteomes" id="UP000217199">
    <property type="component" value="Unassembled WGS sequence"/>
</dbReference>
<dbReference type="CDD" id="cd22191">
    <property type="entry name" value="DPBB_RlpA_EXP_N-like"/>
    <property type="match status" value="1"/>
</dbReference>
<evidence type="ECO:0000256" key="1">
    <source>
        <dbReference type="ARBA" id="ARBA00022729"/>
    </source>
</evidence>
<dbReference type="PANTHER" id="PTHR31836">
    <property type="match status" value="1"/>
</dbReference>
<evidence type="ECO:0000313" key="4">
    <source>
        <dbReference type="Proteomes" id="UP000217199"/>
    </source>
</evidence>
<name>A0A286UBW9_9AGAM</name>
<gene>
    <name evidence="3" type="ORF">PNOK_0712000</name>
</gene>
<dbReference type="AlphaFoldDB" id="A0A286UBW9"/>
<dbReference type="InterPro" id="IPR051477">
    <property type="entry name" value="Expansin_CellWall"/>
</dbReference>
<feature type="signal peptide" evidence="2">
    <location>
        <begin position="1"/>
        <end position="20"/>
    </location>
</feature>
<dbReference type="InParanoid" id="A0A286UBW9"/>
<reference evidence="3 4" key="1">
    <citation type="journal article" date="2017" name="Mol. Ecol.">
        <title>Comparative and population genomic landscape of Phellinus noxius: A hypervariable fungus causing root rot in trees.</title>
        <authorList>
            <person name="Chung C.L."/>
            <person name="Lee T.J."/>
            <person name="Akiba M."/>
            <person name="Lee H.H."/>
            <person name="Kuo T.H."/>
            <person name="Liu D."/>
            <person name="Ke H.M."/>
            <person name="Yokoi T."/>
            <person name="Roa M.B."/>
            <person name="Lu M.J."/>
            <person name="Chang Y.Y."/>
            <person name="Ann P.J."/>
            <person name="Tsai J.N."/>
            <person name="Chen C.Y."/>
            <person name="Tzean S.S."/>
            <person name="Ota Y."/>
            <person name="Hattori T."/>
            <person name="Sahashi N."/>
            <person name="Liou R.F."/>
            <person name="Kikuchi T."/>
            <person name="Tsai I.J."/>
        </authorList>
    </citation>
    <scope>NUCLEOTIDE SEQUENCE [LARGE SCALE GENOMIC DNA]</scope>
    <source>
        <strain evidence="3 4">FFPRI411160</strain>
    </source>
</reference>
<dbReference type="OrthoDB" id="406505at2759"/>
<organism evidence="3 4">
    <name type="scientific">Pyrrhoderma noxium</name>
    <dbReference type="NCBI Taxonomy" id="2282107"/>
    <lineage>
        <taxon>Eukaryota</taxon>
        <taxon>Fungi</taxon>
        <taxon>Dikarya</taxon>
        <taxon>Basidiomycota</taxon>
        <taxon>Agaricomycotina</taxon>
        <taxon>Agaricomycetes</taxon>
        <taxon>Hymenochaetales</taxon>
        <taxon>Hymenochaetaceae</taxon>
        <taxon>Pyrrhoderma</taxon>
    </lineage>
</organism>
<keyword evidence="4" id="KW-1185">Reference proteome</keyword>